<feature type="transmembrane region" description="Helical" evidence="7">
    <location>
        <begin position="252"/>
        <end position="273"/>
    </location>
</feature>
<keyword evidence="3" id="KW-1003">Cell membrane</keyword>
<dbReference type="Gene3D" id="1.20.1250.20">
    <property type="entry name" value="MFS general substrate transporter like domains"/>
    <property type="match status" value="2"/>
</dbReference>
<keyword evidence="9" id="KW-1185">Reference proteome</keyword>
<dbReference type="AlphaFoldDB" id="A0A421AZ17"/>
<evidence type="ECO:0000256" key="6">
    <source>
        <dbReference type="ARBA" id="ARBA00023136"/>
    </source>
</evidence>
<gene>
    <name evidence="8" type="ORF">CLV68_5421</name>
</gene>
<evidence type="ECO:0000256" key="7">
    <source>
        <dbReference type="SAM" id="Phobius"/>
    </source>
</evidence>
<dbReference type="EMBL" id="RCDD01000005">
    <property type="protein sequence ID" value="RLK55029.1"/>
    <property type="molecule type" value="Genomic_DNA"/>
</dbReference>
<keyword evidence="4 7" id="KW-0812">Transmembrane</keyword>
<evidence type="ECO:0000256" key="1">
    <source>
        <dbReference type="ARBA" id="ARBA00004651"/>
    </source>
</evidence>
<feature type="transmembrane region" description="Helical" evidence="7">
    <location>
        <begin position="154"/>
        <end position="172"/>
    </location>
</feature>
<dbReference type="InterPro" id="IPR011701">
    <property type="entry name" value="MFS"/>
</dbReference>
<sequence>MGGARVLLLVGGFLVNVGTFAVYPYLAVVLRERLGVGMAQVGVVLGAAMLVQFASAPVMAAVAERVGLKRALVGATALYAVGAVAYLGGPVVLGLFLSCAAGALYSPAYRGYLAHSASVDERARLVSAGNAAGNLGIAVGPVVGAVSLDDPGRLFAMTSVLYAVLLVGHAFLRPERENAVVEPFRRVLHGLAVTPFAVTVVTHYVYMQFYQYLAVFAVGRLPITGYGVVMMGYSLGLAVVQPLVADRVGRARYVVALGFGFSFVALGMVAFAGGTVGSIAVGAAAMSVGTAVLFLKNDLEALARSTRSATVTFGQQRLAAGLGAFLSGVVGGAVYGVFESVVWLPGFWLVIAAQCVVLPPLALLGRASRRP</sequence>
<dbReference type="RefSeq" id="WP_121393661.1">
    <property type="nucleotide sequence ID" value="NZ_RCDD01000005.1"/>
</dbReference>
<evidence type="ECO:0000313" key="9">
    <source>
        <dbReference type="Proteomes" id="UP000282454"/>
    </source>
</evidence>
<feature type="transmembrane region" description="Helical" evidence="7">
    <location>
        <begin position="125"/>
        <end position="148"/>
    </location>
</feature>
<dbReference type="OrthoDB" id="3356789at2"/>
<accession>A0A421AZ17</accession>
<dbReference type="Proteomes" id="UP000282454">
    <property type="component" value="Unassembled WGS sequence"/>
</dbReference>
<feature type="transmembrane region" description="Helical" evidence="7">
    <location>
        <begin position="279"/>
        <end position="297"/>
    </location>
</feature>
<dbReference type="PANTHER" id="PTHR23517:SF2">
    <property type="entry name" value="MULTIDRUG RESISTANCE PROTEIN MDTH"/>
    <property type="match status" value="1"/>
</dbReference>
<organism evidence="8 9">
    <name type="scientific">Actinokineospora cianjurensis</name>
    <dbReference type="NCBI Taxonomy" id="585224"/>
    <lineage>
        <taxon>Bacteria</taxon>
        <taxon>Bacillati</taxon>
        <taxon>Actinomycetota</taxon>
        <taxon>Actinomycetes</taxon>
        <taxon>Pseudonocardiales</taxon>
        <taxon>Pseudonocardiaceae</taxon>
        <taxon>Actinokineospora</taxon>
    </lineage>
</organism>
<proteinExistence type="predicted"/>
<reference evidence="8 9" key="1">
    <citation type="submission" date="2018-10" db="EMBL/GenBank/DDBJ databases">
        <title>Genomic Encyclopedia of Archaeal and Bacterial Type Strains, Phase II (KMG-II): from individual species to whole genera.</title>
        <authorList>
            <person name="Goeker M."/>
        </authorList>
    </citation>
    <scope>NUCLEOTIDE SEQUENCE [LARGE SCALE GENOMIC DNA]</scope>
    <source>
        <strain evidence="8 9">DSM 45657</strain>
    </source>
</reference>
<dbReference type="SUPFAM" id="SSF103473">
    <property type="entry name" value="MFS general substrate transporter"/>
    <property type="match status" value="1"/>
</dbReference>
<name>A0A421AZ17_9PSEU</name>
<feature type="transmembrane region" description="Helical" evidence="7">
    <location>
        <begin position="6"/>
        <end position="30"/>
    </location>
</feature>
<comment type="caution">
    <text evidence="8">The sequence shown here is derived from an EMBL/GenBank/DDBJ whole genome shotgun (WGS) entry which is preliminary data.</text>
</comment>
<comment type="subcellular location">
    <subcellularLocation>
        <location evidence="1">Cell membrane</location>
        <topology evidence="1">Multi-pass membrane protein</topology>
    </subcellularLocation>
</comment>
<dbReference type="InterPro" id="IPR036259">
    <property type="entry name" value="MFS_trans_sf"/>
</dbReference>
<dbReference type="Pfam" id="PF07690">
    <property type="entry name" value="MFS_1"/>
    <property type="match status" value="1"/>
</dbReference>
<feature type="transmembrane region" description="Helical" evidence="7">
    <location>
        <begin position="318"/>
        <end position="338"/>
    </location>
</feature>
<dbReference type="GO" id="GO:0005886">
    <property type="term" value="C:plasma membrane"/>
    <property type="evidence" value="ECO:0007669"/>
    <property type="project" value="UniProtKB-SubCell"/>
</dbReference>
<feature type="transmembrane region" description="Helical" evidence="7">
    <location>
        <begin position="344"/>
        <end position="364"/>
    </location>
</feature>
<evidence type="ECO:0000256" key="2">
    <source>
        <dbReference type="ARBA" id="ARBA00022448"/>
    </source>
</evidence>
<feature type="transmembrane region" description="Helical" evidence="7">
    <location>
        <begin position="42"/>
        <end position="63"/>
    </location>
</feature>
<dbReference type="GO" id="GO:0022857">
    <property type="term" value="F:transmembrane transporter activity"/>
    <property type="evidence" value="ECO:0007669"/>
    <property type="project" value="InterPro"/>
</dbReference>
<keyword evidence="5 7" id="KW-1133">Transmembrane helix</keyword>
<evidence type="ECO:0000256" key="3">
    <source>
        <dbReference type="ARBA" id="ARBA00022475"/>
    </source>
</evidence>
<dbReference type="InterPro" id="IPR050171">
    <property type="entry name" value="MFS_Transporters"/>
</dbReference>
<keyword evidence="6 7" id="KW-0472">Membrane</keyword>
<keyword evidence="2" id="KW-0813">Transport</keyword>
<evidence type="ECO:0000313" key="8">
    <source>
        <dbReference type="EMBL" id="RLK55029.1"/>
    </source>
</evidence>
<protein>
    <submittedName>
        <fullName evidence="8">MFS transporter</fullName>
    </submittedName>
</protein>
<evidence type="ECO:0000256" key="5">
    <source>
        <dbReference type="ARBA" id="ARBA00022989"/>
    </source>
</evidence>
<feature type="transmembrane region" description="Helical" evidence="7">
    <location>
        <begin position="212"/>
        <end position="240"/>
    </location>
</feature>
<feature type="transmembrane region" description="Helical" evidence="7">
    <location>
        <begin position="83"/>
        <end position="105"/>
    </location>
</feature>
<evidence type="ECO:0000256" key="4">
    <source>
        <dbReference type="ARBA" id="ARBA00022692"/>
    </source>
</evidence>
<feature type="transmembrane region" description="Helical" evidence="7">
    <location>
        <begin position="184"/>
        <end position="206"/>
    </location>
</feature>
<dbReference type="PANTHER" id="PTHR23517">
    <property type="entry name" value="RESISTANCE PROTEIN MDTM, PUTATIVE-RELATED-RELATED"/>
    <property type="match status" value="1"/>
</dbReference>